<name>A0ABP3DVQ3_9ACTN</name>
<comment type="similarity">
    <text evidence="13">Belongs to the ABC transporter superfamily. Glutathione importer (TC 3.A.1.5.11) family.</text>
</comment>
<evidence type="ECO:0000256" key="13">
    <source>
        <dbReference type="ARBA" id="ARBA00038416"/>
    </source>
</evidence>
<dbReference type="InterPro" id="IPR017871">
    <property type="entry name" value="ABC_transporter-like_CS"/>
</dbReference>
<evidence type="ECO:0000256" key="16">
    <source>
        <dbReference type="ARBA" id="ARBA00047640"/>
    </source>
</evidence>
<organism evidence="18 19">
    <name type="scientific">Cryptosporangium japonicum</name>
    <dbReference type="NCBI Taxonomy" id="80872"/>
    <lineage>
        <taxon>Bacteria</taxon>
        <taxon>Bacillati</taxon>
        <taxon>Actinomycetota</taxon>
        <taxon>Actinomycetes</taxon>
        <taxon>Cryptosporangiales</taxon>
        <taxon>Cryptosporangiaceae</taxon>
        <taxon>Cryptosporangium</taxon>
    </lineage>
</organism>
<evidence type="ECO:0000259" key="17">
    <source>
        <dbReference type="PROSITE" id="PS50893"/>
    </source>
</evidence>
<evidence type="ECO:0000313" key="18">
    <source>
        <dbReference type="EMBL" id="GAA0240973.1"/>
    </source>
</evidence>
<dbReference type="CDD" id="cd03257">
    <property type="entry name" value="ABC_NikE_OppD_transporters"/>
    <property type="match status" value="1"/>
</dbReference>
<comment type="subunit">
    <text evidence="2">The complex is composed of two ATP-binding proteins (GsiA), two transmembrane proteins (GsiC and GsiD) and a solute-binding protein (GsiB).</text>
</comment>
<dbReference type="Proteomes" id="UP001500967">
    <property type="component" value="Unassembled WGS sequence"/>
</dbReference>
<evidence type="ECO:0000256" key="11">
    <source>
        <dbReference type="ARBA" id="ARBA00023136"/>
    </source>
</evidence>
<evidence type="ECO:0000256" key="7">
    <source>
        <dbReference type="ARBA" id="ARBA00022741"/>
    </source>
</evidence>
<keyword evidence="6" id="KW-0677">Repeat</keyword>
<dbReference type="PANTHER" id="PTHR43776">
    <property type="entry name" value="TRANSPORT ATP-BINDING PROTEIN"/>
    <property type="match status" value="1"/>
</dbReference>
<sequence>MSAEHLLRVEQLQVDYPAPRRRTFRAVDTVDLAVRPGETLGLVGESGSGKSTIAKAILGIAPVSAGTISFDGVALDPKRVRRRKPVTDLQAVFQDPTSSLDPSKTVGYTVAEPLLAQLGRERRKAAPGEVRDRVAAMLDRVGLSGNAAARYPAQFSGGQRQRIAIARALIVDPRLVICDEAVSALDLSIQAQVLNLLGDIRAERGIGYLFISHDLQVVEHLADTVVVLYRGRVMESGPAAAIHRSPEHPYTRALLAASPVPDPVRQRERRAAREVYRHAPARADALGESCPFRHRCPFAVERCAQERPVLRATAAGTVAACHRVGELPDVRAVVA</sequence>
<keyword evidence="3" id="KW-0813">Transport</keyword>
<gene>
    <name evidence="18" type="ORF">GCM10009539_27880</name>
</gene>
<keyword evidence="7" id="KW-0547">Nucleotide-binding</keyword>
<dbReference type="Pfam" id="PF00005">
    <property type="entry name" value="ABC_tran"/>
    <property type="match status" value="1"/>
</dbReference>
<keyword evidence="5" id="KW-0997">Cell inner membrane</keyword>
<evidence type="ECO:0000256" key="6">
    <source>
        <dbReference type="ARBA" id="ARBA00022737"/>
    </source>
</evidence>
<keyword evidence="9 18" id="KW-0067">ATP-binding</keyword>
<evidence type="ECO:0000256" key="1">
    <source>
        <dbReference type="ARBA" id="ARBA00004533"/>
    </source>
</evidence>
<comment type="subcellular location">
    <subcellularLocation>
        <location evidence="1">Cell inner membrane</location>
    </subcellularLocation>
</comment>
<evidence type="ECO:0000256" key="8">
    <source>
        <dbReference type="ARBA" id="ARBA00022801"/>
    </source>
</evidence>
<proteinExistence type="inferred from homology"/>
<evidence type="ECO:0000256" key="15">
    <source>
        <dbReference type="ARBA" id="ARBA00041187"/>
    </source>
</evidence>
<dbReference type="PROSITE" id="PS00211">
    <property type="entry name" value="ABC_TRANSPORTER_1"/>
    <property type="match status" value="1"/>
</dbReference>
<dbReference type="Gene3D" id="3.40.50.300">
    <property type="entry name" value="P-loop containing nucleotide triphosphate hydrolases"/>
    <property type="match status" value="1"/>
</dbReference>
<accession>A0ABP3DVQ3</accession>
<evidence type="ECO:0000256" key="4">
    <source>
        <dbReference type="ARBA" id="ARBA00022475"/>
    </source>
</evidence>
<keyword evidence="4" id="KW-1003">Cell membrane</keyword>
<dbReference type="PANTHER" id="PTHR43776:SF15">
    <property type="entry name" value="GLUTATHIONE IMPORT ATP-BINDING PROTEIN GSIA"/>
    <property type="match status" value="1"/>
</dbReference>
<protein>
    <recommendedName>
        <fullName evidence="15">Glutathione import ATP-binding protein GsiA</fullName>
        <ecNumber evidence="14">7.4.2.10</ecNumber>
    </recommendedName>
</protein>
<keyword evidence="8" id="KW-0378">Hydrolase</keyword>
<evidence type="ECO:0000256" key="3">
    <source>
        <dbReference type="ARBA" id="ARBA00022448"/>
    </source>
</evidence>
<evidence type="ECO:0000256" key="9">
    <source>
        <dbReference type="ARBA" id="ARBA00022840"/>
    </source>
</evidence>
<feature type="domain" description="ABC transporter" evidence="17">
    <location>
        <begin position="7"/>
        <end position="255"/>
    </location>
</feature>
<evidence type="ECO:0000256" key="14">
    <source>
        <dbReference type="ARBA" id="ARBA00039050"/>
    </source>
</evidence>
<dbReference type="RefSeq" id="WP_344649217.1">
    <property type="nucleotide sequence ID" value="NZ_BAAAGX010000010.1"/>
</dbReference>
<keyword evidence="10" id="KW-1278">Translocase</keyword>
<evidence type="ECO:0000256" key="10">
    <source>
        <dbReference type="ARBA" id="ARBA00022967"/>
    </source>
</evidence>
<keyword evidence="11" id="KW-0472">Membrane</keyword>
<dbReference type="SMART" id="SM00382">
    <property type="entry name" value="AAA"/>
    <property type="match status" value="1"/>
</dbReference>
<dbReference type="SUPFAM" id="SSF52540">
    <property type="entry name" value="P-loop containing nucleoside triphosphate hydrolases"/>
    <property type="match status" value="1"/>
</dbReference>
<dbReference type="InterPro" id="IPR027417">
    <property type="entry name" value="P-loop_NTPase"/>
</dbReference>
<comment type="function">
    <text evidence="12">Part of the ABC transporter complex GsiABCD involved in glutathione import. Responsible for energy coupling to the transport system.</text>
</comment>
<dbReference type="NCBIfam" id="TIGR01727">
    <property type="entry name" value="oligo_HPY"/>
    <property type="match status" value="1"/>
</dbReference>
<dbReference type="InterPro" id="IPR003593">
    <property type="entry name" value="AAA+_ATPase"/>
</dbReference>
<evidence type="ECO:0000256" key="2">
    <source>
        <dbReference type="ARBA" id="ARBA00011469"/>
    </source>
</evidence>
<evidence type="ECO:0000313" key="19">
    <source>
        <dbReference type="Proteomes" id="UP001500967"/>
    </source>
</evidence>
<dbReference type="InterPro" id="IPR003439">
    <property type="entry name" value="ABC_transporter-like_ATP-bd"/>
</dbReference>
<dbReference type="PROSITE" id="PS50893">
    <property type="entry name" value="ABC_TRANSPORTER_2"/>
    <property type="match status" value="1"/>
</dbReference>
<dbReference type="InterPro" id="IPR050319">
    <property type="entry name" value="ABC_transp_ATP-bind"/>
</dbReference>
<evidence type="ECO:0000256" key="5">
    <source>
        <dbReference type="ARBA" id="ARBA00022519"/>
    </source>
</evidence>
<comment type="caution">
    <text evidence="18">The sequence shown here is derived from an EMBL/GenBank/DDBJ whole genome shotgun (WGS) entry which is preliminary data.</text>
</comment>
<dbReference type="Pfam" id="PF08352">
    <property type="entry name" value="oligo_HPY"/>
    <property type="match status" value="1"/>
</dbReference>
<keyword evidence="19" id="KW-1185">Reference proteome</keyword>
<evidence type="ECO:0000256" key="12">
    <source>
        <dbReference type="ARBA" id="ARBA00037530"/>
    </source>
</evidence>
<comment type="catalytic activity">
    <reaction evidence="16">
        <text>glutathione(out) + ATP + H2O = glutathione(in) + ADP + phosphate + H(+)</text>
        <dbReference type="Rhea" id="RHEA:29791"/>
        <dbReference type="ChEBI" id="CHEBI:15377"/>
        <dbReference type="ChEBI" id="CHEBI:15378"/>
        <dbReference type="ChEBI" id="CHEBI:30616"/>
        <dbReference type="ChEBI" id="CHEBI:43474"/>
        <dbReference type="ChEBI" id="CHEBI:57925"/>
        <dbReference type="ChEBI" id="CHEBI:456216"/>
        <dbReference type="EC" id="7.4.2.10"/>
    </reaction>
</comment>
<dbReference type="EMBL" id="BAAAGX010000010">
    <property type="protein sequence ID" value="GAA0240973.1"/>
    <property type="molecule type" value="Genomic_DNA"/>
</dbReference>
<dbReference type="GO" id="GO:0005524">
    <property type="term" value="F:ATP binding"/>
    <property type="evidence" value="ECO:0007669"/>
    <property type="project" value="UniProtKB-KW"/>
</dbReference>
<dbReference type="EC" id="7.4.2.10" evidence="14"/>
<reference evidence="19" key="1">
    <citation type="journal article" date="2019" name="Int. J. Syst. Evol. Microbiol.">
        <title>The Global Catalogue of Microorganisms (GCM) 10K type strain sequencing project: providing services to taxonomists for standard genome sequencing and annotation.</title>
        <authorList>
            <consortium name="The Broad Institute Genomics Platform"/>
            <consortium name="The Broad Institute Genome Sequencing Center for Infectious Disease"/>
            <person name="Wu L."/>
            <person name="Ma J."/>
        </authorList>
    </citation>
    <scope>NUCLEOTIDE SEQUENCE [LARGE SCALE GENOMIC DNA]</scope>
    <source>
        <strain evidence="19">JCM 10425</strain>
    </source>
</reference>
<dbReference type="InterPro" id="IPR013563">
    <property type="entry name" value="Oligopep_ABC_C"/>
</dbReference>